<dbReference type="GO" id="GO:0008726">
    <property type="term" value="F:alkanesulfonate monooxygenase activity"/>
    <property type="evidence" value="ECO:0007669"/>
    <property type="project" value="TreeGrafter"/>
</dbReference>
<evidence type="ECO:0000256" key="3">
    <source>
        <dbReference type="ARBA" id="ARBA00023002"/>
    </source>
</evidence>
<keyword evidence="7" id="KW-1185">Reference proteome</keyword>
<comment type="caution">
    <text evidence="6">The sequence shown here is derived from an EMBL/GenBank/DDBJ whole genome shotgun (WGS) entry which is preliminary data.</text>
</comment>
<dbReference type="PANTHER" id="PTHR42847">
    <property type="entry name" value="ALKANESULFONATE MONOOXYGENASE"/>
    <property type="match status" value="1"/>
</dbReference>
<keyword evidence="2" id="KW-0288">FMN</keyword>
<proteinExistence type="predicted"/>
<dbReference type="InterPro" id="IPR019921">
    <property type="entry name" value="Lucif-like_OxRdtase_Rv2161c"/>
</dbReference>
<evidence type="ECO:0000259" key="5">
    <source>
        <dbReference type="Pfam" id="PF00296"/>
    </source>
</evidence>
<evidence type="ECO:0000256" key="1">
    <source>
        <dbReference type="ARBA" id="ARBA00022630"/>
    </source>
</evidence>
<dbReference type="PANTHER" id="PTHR42847:SF4">
    <property type="entry name" value="ALKANESULFONATE MONOOXYGENASE-RELATED"/>
    <property type="match status" value="1"/>
</dbReference>
<dbReference type="SUPFAM" id="SSF51679">
    <property type="entry name" value="Bacterial luciferase-like"/>
    <property type="match status" value="1"/>
</dbReference>
<keyword evidence="4" id="KW-0503">Monooxygenase</keyword>
<feature type="domain" description="Luciferase-like" evidence="5">
    <location>
        <begin position="18"/>
        <end position="212"/>
    </location>
</feature>
<protein>
    <submittedName>
        <fullName evidence="6">Putative oxidoreductase</fullName>
    </submittedName>
</protein>
<evidence type="ECO:0000256" key="2">
    <source>
        <dbReference type="ARBA" id="ARBA00022643"/>
    </source>
</evidence>
<reference evidence="6 7" key="1">
    <citation type="submission" date="2014-02" db="EMBL/GenBank/DDBJ databases">
        <title>Whole genome shotgun sequence of Rhodococcus wratislaviensis NBRC 100605.</title>
        <authorList>
            <person name="Hosoyama A."/>
            <person name="Tsuchikane K."/>
            <person name="Yoshida I."/>
            <person name="Ohji S."/>
            <person name="Ichikawa N."/>
            <person name="Yamazoe A."/>
            <person name="Fujita N."/>
        </authorList>
    </citation>
    <scope>NUCLEOTIDE SEQUENCE [LARGE SCALE GENOMIC DNA]</scope>
    <source>
        <strain evidence="6 7">NBRC 100605</strain>
    </source>
</reference>
<dbReference type="Pfam" id="PF00296">
    <property type="entry name" value="Bac_luciferase"/>
    <property type="match status" value="1"/>
</dbReference>
<accession>X0PYX1</accession>
<dbReference type="GO" id="GO:0046306">
    <property type="term" value="P:alkanesulfonate catabolic process"/>
    <property type="evidence" value="ECO:0007669"/>
    <property type="project" value="TreeGrafter"/>
</dbReference>
<dbReference type="Proteomes" id="UP000019491">
    <property type="component" value="Unassembled WGS sequence"/>
</dbReference>
<organism evidence="6 7">
    <name type="scientific">Rhodococcus wratislaviensis NBRC 100605</name>
    <dbReference type="NCBI Taxonomy" id="1219028"/>
    <lineage>
        <taxon>Bacteria</taxon>
        <taxon>Bacillati</taxon>
        <taxon>Actinomycetota</taxon>
        <taxon>Actinomycetes</taxon>
        <taxon>Mycobacteriales</taxon>
        <taxon>Nocardiaceae</taxon>
        <taxon>Rhodococcus</taxon>
    </lineage>
</organism>
<sequence>MVTTNEPGAAQLVKVLPAQAESWGYDSLWVTDHVVGVRAMDGVYSDYWLEAMTALTWMAATTSRVRLGTGVLVVPHRNPVLAAKVITTIDLLSNGRVDLGVGTGWSKIEYRALGAENLFEARGRATDEALDVMKSCWGGGEVAHDGEFFSFRHVVLEPVPHQRPHPPLWIGGHSGPALRRAARIADVWHPHDLAPAELTTIGNKLDDLAERAVPRSVRLHVTEDDMPAITDLVDSYLDIGCVRVVLEFRSQPCDVVARLSERAAELLELDQPTTCEVTNS</sequence>
<evidence type="ECO:0000313" key="6">
    <source>
        <dbReference type="EMBL" id="GAF43637.1"/>
    </source>
</evidence>
<dbReference type="EMBL" id="BAWF01000009">
    <property type="protein sequence ID" value="GAF43637.1"/>
    <property type="molecule type" value="Genomic_DNA"/>
</dbReference>
<dbReference type="NCBIfam" id="TIGR03619">
    <property type="entry name" value="F420_Rv2161c"/>
    <property type="match status" value="1"/>
</dbReference>
<evidence type="ECO:0000256" key="4">
    <source>
        <dbReference type="ARBA" id="ARBA00023033"/>
    </source>
</evidence>
<evidence type="ECO:0000313" key="7">
    <source>
        <dbReference type="Proteomes" id="UP000019491"/>
    </source>
</evidence>
<name>X0PYX1_RHOWR</name>
<dbReference type="OrthoDB" id="4074025at2"/>
<dbReference type="Gene3D" id="3.20.20.30">
    <property type="entry name" value="Luciferase-like domain"/>
    <property type="match status" value="1"/>
</dbReference>
<dbReference type="AlphaFoldDB" id="X0PYX1"/>
<keyword evidence="1" id="KW-0285">Flavoprotein</keyword>
<dbReference type="InterPro" id="IPR050172">
    <property type="entry name" value="SsuD_RutA_monooxygenase"/>
</dbReference>
<dbReference type="InterPro" id="IPR011251">
    <property type="entry name" value="Luciferase-like_dom"/>
</dbReference>
<gene>
    <name evidence="6" type="ORF">RW1_009_00610</name>
</gene>
<keyword evidence="3" id="KW-0560">Oxidoreductase</keyword>
<dbReference type="InterPro" id="IPR036661">
    <property type="entry name" value="Luciferase-like_sf"/>
</dbReference>